<feature type="domain" description="EAL" evidence="1">
    <location>
        <begin position="4"/>
        <end position="254"/>
    </location>
</feature>
<proteinExistence type="predicted"/>
<dbReference type="PROSITE" id="PS50883">
    <property type="entry name" value="EAL"/>
    <property type="match status" value="1"/>
</dbReference>
<dbReference type="RefSeq" id="WP_142905496.1">
    <property type="nucleotide sequence ID" value="NZ_ML660096.1"/>
</dbReference>
<dbReference type="NCBIfam" id="TIGR00254">
    <property type="entry name" value="GGDEF"/>
    <property type="match status" value="1"/>
</dbReference>
<dbReference type="SUPFAM" id="SSF54631">
    <property type="entry name" value="CBS-domain pair"/>
    <property type="match status" value="1"/>
</dbReference>
<sequence>MSQQESTQQQLQHLIAERRLTPVFQPVVSLEGPQILGYEALIRGPENTALHTPAQIFAAARDTRLLAALEFACREVSCRRFMELELPGKLFLNMSPLSFTDGVCKADVIEEVLKEIGLDAERIVFELTERHPLKDADLLRAATVQLQKQGFGIALDDLGAGYSGLRVWSELSPDFVKLDRHFIFGIDQDPVKREFVRAILDIGFRTGNKVIAEGVESIEELNTLLALGIDHLQGFLVARPTTTPGRELNDKVRIWLQSAVPRSYDAFRHTVGDIAVACDTLSPDTNAGTVVKIFSDNPALNSMPVVEGDLPYGIVCRHELLAVFASRFAHELHAHKPIRSFISPQTIMVEYDRELRDVSKLVTEDPRQNLGIDFVVTARGRYRGVGKIRTLLRKVADDQLRSARHCNALTQLPGNVPLYEWVDRLLLIGKPFHVAYCDINNFKPFNDVFGYRRGDDAILLLAQILSESVDGRRDFVGHVGGDDFIVVFRSANWRECCHAILTRFARESGGLYPVGEDGSGSYWGSDRSGRRRRFDPLSLAIGAAQPDPERCRTHHDVALLLAEAKRSAKQRGGNILFESRRRVPSTKDLTA</sequence>
<dbReference type="PANTHER" id="PTHR33121">
    <property type="entry name" value="CYCLIC DI-GMP PHOSPHODIESTERASE PDEF"/>
    <property type="match status" value="1"/>
</dbReference>
<dbReference type="PANTHER" id="PTHR33121:SF76">
    <property type="entry name" value="SIGNALING PROTEIN"/>
    <property type="match status" value="1"/>
</dbReference>
<dbReference type="OrthoDB" id="1673646at2"/>
<feature type="domain" description="GGDEF" evidence="2">
    <location>
        <begin position="430"/>
        <end position="581"/>
    </location>
</feature>
<dbReference type="InterPro" id="IPR001633">
    <property type="entry name" value="EAL_dom"/>
</dbReference>
<dbReference type="GO" id="GO:0071111">
    <property type="term" value="F:cyclic-guanylate-specific phosphodiesterase activity"/>
    <property type="evidence" value="ECO:0007669"/>
    <property type="project" value="InterPro"/>
</dbReference>
<dbReference type="EMBL" id="VHSG01000017">
    <property type="protein sequence ID" value="TQV74273.1"/>
    <property type="molecule type" value="Genomic_DNA"/>
</dbReference>
<dbReference type="InterPro" id="IPR000644">
    <property type="entry name" value="CBS_dom"/>
</dbReference>
<dbReference type="InterPro" id="IPR046342">
    <property type="entry name" value="CBS_dom_sf"/>
</dbReference>
<dbReference type="InterPro" id="IPR035919">
    <property type="entry name" value="EAL_sf"/>
</dbReference>
<accession>A0A545TAM4</accession>
<evidence type="ECO:0000313" key="3">
    <source>
        <dbReference type="EMBL" id="TQV74273.1"/>
    </source>
</evidence>
<dbReference type="SUPFAM" id="SSF55073">
    <property type="entry name" value="Nucleotide cyclase"/>
    <property type="match status" value="1"/>
</dbReference>
<dbReference type="SMART" id="SM00267">
    <property type="entry name" value="GGDEF"/>
    <property type="match status" value="1"/>
</dbReference>
<dbReference type="Pfam" id="PF00571">
    <property type="entry name" value="CBS"/>
    <property type="match status" value="1"/>
</dbReference>
<dbReference type="AlphaFoldDB" id="A0A545TAM4"/>
<dbReference type="Gene3D" id="3.30.70.270">
    <property type="match status" value="1"/>
</dbReference>
<dbReference type="CDD" id="cd01949">
    <property type="entry name" value="GGDEF"/>
    <property type="match status" value="1"/>
</dbReference>
<organism evidence="3 4">
    <name type="scientific">Exilibacterium tricleocarpae</name>
    <dbReference type="NCBI Taxonomy" id="2591008"/>
    <lineage>
        <taxon>Bacteria</taxon>
        <taxon>Pseudomonadati</taxon>
        <taxon>Pseudomonadota</taxon>
        <taxon>Gammaproteobacteria</taxon>
        <taxon>Cellvibrionales</taxon>
        <taxon>Cellvibrionaceae</taxon>
        <taxon>Exilibacterium</taxon>
    </lineage>
</organism>
<dbReference type="Pfam" id="PF00563">
    <property type="entry name" value="EAL"/>
    <property type="match status" value="1"/>
</dbReference>
<dbReference type="Gene3D" id="3.10.580.10">
    <property type="entry name" value="CBS-domain"/>
    <property type="match status" value="1"/>
</dbReference>
<dbReference type="InterPro" id="IPR050706">
    <property type="entry name" value="Cyclic-di-GMP_PDE-like"/>
</dbReference>
<evidence type="ECO:0000259" key="1">
    <source>
        <dbReference type="PROSITE" id="PS50883"/>
    </source>
</evidence>
<keyword evidence="4" id="KW-1185">Reference proteome</keyword>
<gene>
    <name evidence="3" type="ORF">FKG94_16860</name>
</gene>
<comment type="caution">
    <text evidence="3">The sequence shown here is derived from an EMBL/GenBank/DDBJ whole genome shotgun (WGS) entry which is preliminary data.</text>
</comment>
<dbReference type="Proteomes" id="UP000319732">
    <property type="component" value="Unassembled WGS sequence"/>
</dbReference>
<dbReference type="InterPro" id="IPR043128">
    <property type="entry name" value="Rev_trsase/Diguanyl_cyclase"/>
</dbReference>
<dbReference type="Pfam" id="PF00990">
    <property type="entry name" value="GGDEF"/>
    <property type="match status" value="1"/>
</dbReference>
<dbReference type="Gene3D" id="3.20.20.450">
    <property type="entry name" value="EAL domain"/>
    <property type="match status" value="1"/>
</dbReference>
<name>A0A545TAM4_9GAMM</name>
<protein>
    <submittedName>
        <fullName evidence="3">GGDEF domain-containing protein</fullName>
    </submittedName>
</protein>
<dbReference type="InterPro" id="IPR029787">
    <property type="entry name" value="Nucleotide_cyclase"/>
</dbReference>
<dbReference type="InterPro" id="IPR000160">
    <property type="entry name" value="GGDEF_dom"/>
</dbReference>
<reference evidence="3 4" key="1">
    <citation type="submission" date="2019-06" db="EMBL/GenBank/DDBJ databases">
        <title>Whole genome sequence for Cellvibrionaceae sp. R142.</title>
        <authorList>
            <person name="Wang G."/>
        </authorList>
    </citation>
    <scope>NUCLEOTIDE SEQUENCE [LARGE SCALE GENOMIC DNA]</scope>
    <source>
        <strain evidence="3 4">R142</strain>
    </source>
</reference>
<evidence type="ECO:0000313" key="4">
    <source>
        <dbReference type="Proteomes" id="UP000319732"/>
    </source>
</evidence>
<dbReference type="PROSITE" id="PS50887">
    <property type="entry name" value="GGDEF"/>
    <property type="match status" value="1"/>
</dbReference>
<dbReference type="SUPFAM" id="SSF141868">
    <property type="entry name" value="EAL domain-like"/>
    <property type="match status" value="1"/>
</dbReference>
<evidence type="ECO:0000259" key="2">
    <source>
        <dbReference type="PROSITE" id="PS50887"/>
    </source>
</evidence>
<dbReference type="CDD" id="cd01948">
    <property type="entry name" value="EAL"/>
    <property type="match status" value="1"/>
</dbReference>
<dbReference type="SMART" id="SM00052">
    <property type="entry name" value="EAL"/>
    <property type="match status" value="1"/>
</dbReference>